<sequence>MKRQNEVTTESKLGGNFHRAKEFDMKFQVVKTHKLAKEDSGKQAALSQAQTEENEMLKRRITALEMQLDIQKQEQQQLEDTVDTQQTMIETMQKKLIFNGNLYADMEQQQRALYKQISAQQLVNEKLASCQPGWLKQVSSDLHRLQQNFDILQLKIAICDKQLKEVSKEEVFNFEDLQEQNAQNILLINKMAEKRNEIETFMAKKDEQIPVKTFLKETGEIRAEIKALDEWVGKLKFSTKM</sequence>
<feature type="coiled-coil region" evidence="1">
    <location>
        <begin position="135"/>
        <end position="197"/>
    </location>
</feature>
<evidence type="ECO:0000313" key="4">
    <source>
        <dbReference type="Proteomes" id="UP001642409"/>
    </source>
</evidence>
<gene>
    <name evidence="2" type="ORF">HINF_LOCUS24590</name>
    <name evidence="3" type="ORF">HINF_LOCUS39177</name>
</gene>
<comment type="caution">
    <text evidence="2">The sequence shown here is derived from an EMBL/GenBank/DDBJ whole genome shotgun (WGS) entry which is preliminary data.</text>
</comment>
<dbReference type="EMBL" id="CAXDID020000151">
    <property type="protein sequence ID" value="CAL6041576.1"/>
    <property type="molecule type" value="Genomic_DNA"/>
</dbReference>
<accession>A0AA86PDB3</accession>
<name>A0AA86PDB3_9EUKA</name>
<dbReference type="EMBL" id="CATOUU010000643">
    <property type="protein sequence ID" value="CAI9936945.1"/>
    <property type="molecule type" value="Genomic_DNA"/>
</dbReference>
<evidence type="ECO:0000313" key="3">
    <source>
        <dbReference type="EMBL" id="CAL6041576.1"/>
    </source>
</evidence>
<reference evidence="3 4" key="2">
    <citation type="submission" date="2024-07" db="EMBL/GenBank/DDBJ databases">
        <authorList>
            <person name="Akdeniz Z."/>
        </authorList>
    </citation>
    <scope>NUCLEOTIDE SEQUENCE [LARGE SCALE GENOMIC DNA]</scope>
</reference>
<reference evidence="2" key="1">
    <citation type="submission" date="2023-06" db="EMBL/GenBank/DDBJ databases">
        <authorList>
            <person name="Kurt Z."/>
        </authorList>
    </citation>
    <scope>NUCLEOTIDE SEQUENCE</scope>
</reference>
<evidence type="ECO:0000313" key="2">
    <source>
        <dbReference type="EMBL" id="CAI9936945.1"/>
    </source>
</evidence>
<keyword evidence="1" id="KW-0175">Coiled coil</keyword>
<proteinExistence type="predicted"/>
<dbReference type="Proteomes" id="UP001642409">
    <property type="component" value="Unassembled WGS sequence"/>
</dbReference>
<evidence type="ECO:0000256" key="1">
    <source>
        <dbReference type="SAM" id="Coils"/>
    </source>
</evidence>
<keyword evidence="4" id="KW-1185">Reference proteome</keyword>
<feature type="coiled-coil region" evidence="1">
    <location>
        <begin position="47"/>
        <end position="95"/>
    </location>
</feature>
<organism evidence="2">
    <name type="scientific">Hexamita inflata</name>
    <dbReference type="NCBI Taxonomy" id="28002"/>
    <lineage>
        <taxon>Eukaryota</taxon>
        <taxon>Metamonada</taxon>
        <taxon>Diplomonadida</taxon>
        <taxon>Hexamitidae</taxon>
        <taxon>Hexamitinae</taxon>
        <taxon>Hexamita</taxon>
    </lineage>
</organism>
<protein>
    <submittedName>
        <fullName evidence="3">Hypothetical_protein</fullName>
    </submittedName>
</protein>
<dbReference type="AlphaFoldDB" id="A0AA86PDB3"/>